<reference evidence="10 11" key="1">
    <citation type="submission" date="2019-10" db="EMBL/GenBank/DDBJ databases">
        <title>Extracellular Electron Transfer in a Candidatus Methanoperedens spp. Enrichment Culture.</title>
        <authorList>
            <person name="Berger S."/>
            <person name="Rangel Shaw D."/>
            <person name="Berben T."/>
            <person name="In 'T Zandt M."/>
            <person name="Frank J."/>
            <person name="Reimann J."/>
            <person name="Jetten M.S.M."/>
            <person name="Welte C.U."/>
        </authorList>
    </citation>
    <scope>NUCLEOTIDE SEQUENCE [LARGE SCALE GENOMIC DNA]</scope>
    <source>
        <strain evidence="10">SB12</strain>
    </source>
</reference>
<dbReference type="FunFam" id="2.40.110.10:FF:000002">
    <property type="entry name" value="Acyl-CoA dehydrogenase fadE12"/>
    <property type="match status" value="1"/>
</dbReference>
<evidence type="ECO:0000256" key="4">
    <source>
        <dbReference type="ARBA" id="ARBA00022827"/>
    </source>
</evidence>
<dbReference type="PANTHER" id="PTHR43884:SF12">
    <property type="entry name" value="ISOVALERYL-COA DEHYDROGENASE, MITOCHONDRIAL-RELATED"/>
    <property type="match status" value="1"/>
</dbReference>
<dbReference type="Pfam" id="PF02771">
    <property type="entry name" value="Acyl-CoA_dh_N"/>
    <property type="match status" value="1"/>
</dbReference>
<evidence type="ECO:0000256" key="3">
    <source>
        <dbReference type="ARBA" id="ARBA00022630"/>
    </source>
</evidence>
<dbReference type="GO" id="GO:0050660">
    <property type="term" value="F:flavin adenine dinucleotide binding"/>
    <property type="evidence" value="ECO:0007669"/>
    <property type="project" value="InterPro"/>
</dbReference>
<evidence type="ECO:0000259" key="7">
    <source>
        <dbReference type="Pfam" id="PF00441"/>
    </source>
</evidence>
<dbReference type="Gene3D" id="1.20.140.10">
    <property type="entry name" value="Butyryl-CoA Dehydrogenase, subunit A, domain 3"/>
    <property type="match status" value="1"/>
</dbReference>
<dbReference type="InterPro" id="IPR006091">
    <property type="entry name" value="Acyl-CoA_Oxase/DH_mid-dom"/>
</dbReference>
<dbReference type="PANTHER" id="PTHR43884">
    <property type="entry name" value="ACYL-COA DEHYDROGENASE"/>
    <property type="match status" value="1"/>
</dbReference>
<evidence type="ECO:0000313" key="10">
    <source>
        <dbReference type="EMBL" id="KAB2933191.1"/>
    </source>
</evidence>
<dbReference type="Pfam" id="PF00441">
    <property type="entry name" value="Acyl-CoA_dh_1"/>
    <property type="match status" value="1"/>
</dbReference>
<protein>
    <submittedName>
        <fullName evidence="10">Acyl-CoA dehydrogenase</fullName>
    </submittedName>
</protein>
<evidence type="ECO:0000256" key="1">
    <source>
        <dbReference type="ARBA" id="ARBA00001974"/>
    </source>
</evidence>
<dbReference type="SUPFAM" id="SSF56645">
    <property type="entry name" value="Acyl-CoA dehydrogenase NM domain-like"/>
    <property type="match status" value="1"/>
</dbReference>
<keyword evidence="4 6" id="KW-0274">FAD</keyword>
<dbReference type="FunFam" id="1.20.140.10:FF:000001">
    <property type="entry name" value="Acyl-CoA dehydrogenase"/>
    <property type="match status" value="1"/>
</dbReference>
<dbReference type="Pfam" id="PF02770">
    <property type="entry name" value="Acyl-CoA_dh_M"/>
    <property type="match status" value="1"/>
</dbReference>
<dbReference type="SUPFAM" id="SSF47203">
    <property type="entry name" value="Acyl-CoA dehydrogenase C-terminal domain-like"/>
    <property type="match status" value="1"/>
</dbReference>
<dbReference type="InterPro" id="IPR006089">
    <property type="entry name" value="Acyl-CoA_DH_CS"/>
</dbReference>
<dbReference type="InterPro" id="IPR013786">
    <property type="entry name" value="AcylCoA_DH/ox_N"/>
</dbReference>
<feature type="domain" description="Acyl-CoA dehydrogenase/oxidase N-terminal" evidence="9">
    <location>
        <begin position="11"/>
        <end position="122"/>
    </location>
</feature>
<feature type="domain" description="Acyl-CoA oxidase/dehydrogenase middle" evidence="8">
    <location>
        <begin position="126"/>
        <end position="221"/>
    </location>
</feature>
<comment type="caution">
    <text evidence="10">The sequence shown here is derived from an EMBL/GenBank/DDBJ whole genome shotgun (WGS) entry which is preliminary data.</text>
</comment>
<evidence type="ECO:0000256" key="5">
    <source>
        <dbReference type="ARBA" id="ARBA00023002"/>
    </source>
</evidence>
<dbReference type="InterPro" id="IPR046373">
    <property type="entry name" value="Acyl-CoA_Oxase/DH_mid-dom_sf"/>
</dbReference>
<evidence type="ECO:0000259" key="8">
    <source>
        <dbReference type="Pfam" id="PF02770"/>
    </source>
</evidence>
<name>A0A833LXQ5_9LEPT</name>
<sequence>MKRLKRILPFTAEHDDFRAMVADFVDNEVAPQHEKWEKEKMVPREAWEKAGALGMICPNFPEQYGGSGTDFLYNIIVIEELARVGASGLFLSLHGDVIAPYILHHASEEQKQAWLPDAIAGKKILAIAMTEPNAGSDLAGIQSTAIDKGDHYLLNGSKTFISNGYLADLVITVAKTDTGKGMNGISLLMVERGMEGFERGRKLEKIGLHAQDTAELFFTDVKVPKKNLIGKEGYGFRYLMSELATERLVLAASNIRTAEAVLDMTIDYVKTRKAFGKSVGKFQNTQFALADMHTEQCAARVFLDQVVMEYMAGKKVTVEASQVKLLCSEMLKNHVDRCLQFFGGFGYMTEYPIARAYLDARVQTIYAGTSEIMREIIAGKGLGL</sequence>
<dbReference type="GO" id="GO:0003995">
    <property type="term" value="F:acyl-CoA dehydrogenase activity"/>
    <property type="evidence" value="ECO:0007669"/>
    <property type="project" value="InterPro"/>
</dbReference>
<dbReference type="InterPro" id="IPR009075">
    <property type="entry name" value="AcylCo_DH/oxidase_C"/>
</dbReference>
<dbReference type="FunFam" id="1.10.540.10:FF:000009">
    <property type="entry name" value="Probable acyl-CoA dehydrogenase"/>
    <property type="match status" value="1"/>
</dbReference>
<dbReference type="PROSITE" id="PS00073">
    <property type="entry name" value="ACYL_COA_DH_2"/>
    <property type="match status" value="1"/>
</dbReference>
<dbReference type="AlphaFoldDB" id="A0A833LXQ5"/>
<evidence type="ECO:0000256" key="6">
    <source>
        <dbReference type="RuleBase" id="RU362125"/>
    </source>
</evidence>
<evidence type="ECO:0000259" key="9">
    <source>
        <dbReference type="Pfam" id="PF02771"/>
    </source>
</evidence>
<gene>
    <name evidence="10" type="ORF">F9K24_07540</name>
</gene>
<dbReference type="InterPro" id="IPR009100">
    <property type="entry name" value="AcylCoA_DH/oxidase_NM_dom_sf"/>
</dbReference>
<feature type="domain" description="Acyl-CoA dehydrogenase/oxidase C-terminal" evidence="7">
    <location>
        <begin position="234"/>
        <end position="378"/>
    </location>
</feature>
<keyword evidence="5 6" id="KW-0560">Oxidoreductase</keyword>
<accession>A0A833LXQ5</accession>
<comment type="cofactor">
    <cofactor evidence="1 6">
        <name>FAD</name>
        <dbReference type="ChEBI" id="CHEBI:57692"/>
    </cofactor>
</comment>
<organism evidence="10 11">
    <name type="scientific">Leptonema illini</name>
    <dbReference type="NCBI Taxonomy" id="183"/>
    <lineage>
        <taxon>Bacteria</taxon>
        <taxon>Pseudomonadati</taxon>
        <taxon>Spirochaetota</taxon>
        <taxon>Spirochaetia</taxon>
        <taxon>Leptospirales</taxon>
        <taxon>Leptospiraceae</taxon>
        <taxon>Leptonema</taxon>
    </lineage>
</organism>
<evidence type="ECO:0000256" key="2">
    <source>
        <dbReference type="ARBA" id="ARBA00009347"/>
    </source>
</evidence>
<comment type="similarity">
    <text evidence="2 6">Belongs to the acyl-CoA dehydrogenase family.</text>
</comment>
<dbReference type="Proteomes" id="UP000460298">
    <property type="component" value="Unassembled WGS sequence"/>
</dbReference>
<proteinExistence type="inferred from homology"/>
<evidence type="ECO:0000313" key="11">
    <source>
        <dbReference type="Proteomes" id="UP000460298"/>
    </source>
</evidence>
<keyword evidence="3 6" id="KW-0285">Flavoprotein</keyword>
<dbReference type="InterPro" id="IPR036250">
    <property type="entry name" value="AcylCo_DH-like_C"/>
</dbReference>
<dbReference type="Gene3D" id="2.40.110.10">
    <property type="entry name" value="Butyryl-CoA Dehydrogenase, subunit A, domain 2"/>
    <property type="match status" value="1"/>
</dbReference>
<dbReference type="Gene3D" id="1.10.540.10">
    <property type="entry name" value="Acyl-CoA dehydrogenase/oxidase, N-terminal domain"/>
    <property type="match status" value="1"/>
</dbReference>
<dbReference type="InterPro" id="IPR037069">
    <property type="entry name" value="AcylCoA_DH/ox_N_sf"/>
</dbReference>
<dbReference type="EMBL" id="WBUI01000006">
    <property type="protein sequence ID" value="KAB2933191.1"/>
    <property type="molecule type" value="Genomic_DNA"/>
</dbReference>
<dbReference type="PROSITE" id="PS00072">
    <property type="entry name" value="ACYL_COA_DH_1"/>
    <property type="match status" value="1"/>
</dbReference>